<proteinExistence type="predicted"/>
<dbReference type="InterPro" id="IPR024072">
    <property type="entry name" value="DHFR-like_dom_sf"/>
</dbReference>
<evidence type="ECO:0000313" key="3">
    <source>
        <dbReference type="Proteomes" id="UP000238312"/>
    </source>
</evidence>
<feature type="domain" description="Bacterial bifunctional deaminase-reductase C-terminal" evidence="1">
    <location>
        <begin position="104"/>
        <end position="150"/>
    </location>
</feature>
<evidence type="ECO:0000259" key="1">
    <source>
        <dbReference type="Pfam" id="PF01872"/>
    </source>
</evidence>
<dbReference type="GO" id="GO:0009231">
    <property type="term" value="P:riboflavin biosynthetic process"/>
    <property type="evidence" value="ECO:0007669"/>
    <property type="project" value="InterPro"/>
</dbReference>
<evidence type="ECO:0000313" key="2">
    <source>
        <dbReference type="EMBL" id="PRX52703.1"/>
    </source>
</evidence>
<comment type="caution">
    <text evidence="2">The sequence shown here is derived from an EMBL/GenBank/DDBJ whole genome shotgun (WGS) entry which is preliminary data.</text>
</comment>
<protein>
    <submittedName>
        <fullName evidence="2">RibD domain-containing protein</fullName>
    </submittedName>
</protein>
<dbReference type="Pfam" id="PF01872">
    <property type="entry name" value="RibD_C"/>
    <property type="match status" value="1"/>
</dbReference>
<dbReference type="Proteomes" id="UP000238312">
    <property type="component" value="Unassembled WGS sequence"/>
</dbReference>
<gene>
    <name evidence="2" type="ORF">B0I32_131100</name>
</gene>
<dbReference type="AlphaFoldDB" id="A0A2T0M5Q4"/>
<accession>A0A2T0M5Q4</accession>
<dbReference type="Gene3D" id="3.40.430.10">
    <property type="entry name" value="Dihydrofolate Reductase, subunit A"/>
    <property type="match status" value="1"/>
</dbReference>
<keyword evidence="3" id="KW-1185">Reference proteome</keyword>
<reference evidence="2 3" key="1">
    <citation type="submission" date="2018-03" db="EMBL/GenBank/DDBJ databases">
        <title>Genomic Encyclopedia of Type Strains, Phase III (KMG-III): the genomes of soil and plant-associated and newly described type strains.</title>
        <authorList>
            <person name="Whitman W."/>
        </authorList>
    </citation>
    <scope>NUCLEOTIDE SEQUENCE [LARGE SCALE GENOMIC DNA]</scope>
    <source>
        <strain evidence="2 3">CGMCC 4.7104</strain>
    </source>
</reference>
<dbReference type="OrthoDB" id="7342392at2"/>
<dbReference type="EMBL" id="PVNG01000031">
    <property type="protein sequence ID" value="PRX52703.1"/>
    <property type="molecule type" value="Genomic_DNA"/>
</dbReference>
<sequence length="158" mass="16709">MGTISVLANLSLDGVMQGPGRADEDTRGGFRHGGWGIGYADEVIAKYVGGMDPAAAMLFGHRSYDDMLGHRTSVTDPNPFTEALVNAPQYVTSRRPGTDLAYLSLHAAGLVDECVLLIHPAVLGSGTRLFGAGERTDLALQETITTTTGVLIARYLTS</sequence>
<dbReference type="SUPFAM" id="SSF53597">
    <property type="entry name" value="Dihydrofolate reductase-like"/>
    <property type="match status" value="1"/>
</dbReference>
<name>A0A2T0M5Q4_9ACTN</name>
<dbReference type="GO" id="GO:0008703">
    <property type="term" value="F:5-amino-6-(5-phosphoribosylamino)uracil reductase activity"/>
    <property type="evidence" value="ECO:0007669"/>
    <property type="project" value="InterPro"/>
</dbReference>
<dbReference type="RefSeq" id="WP_106251755.1">
    <property type="nucleotide sequence ID" value="NZ_JBFAIL010000032.1"/>
</dbReference>
<organism evidence="2 3">
    <name type="scientific">Nonomuraea fuscirosea</name>
    <dbReference type="NCBI Taxonomy" id="1291556"/>
    <lineage>
        <taxon>Bacteria</taxon>
        <taxon>Bacillati</taxon>
        <taxon>Actinomycetota</taxon>
        <taxon>Actinomycetes</taxon>
        <taxon>Streptosporangiales</taxon>
        <taxon>Streptosporangiaceae</taxon>
        <taxon>Nonomuraea</taxon>
    </lineage>
</organism>
<dbReference type="InterPro" id="IPR002734">
    <property type="entry name" value="RibDG_C"/>
</dbReference>